<feature type="transmembrane region" description="Helical" evidence="1">
    <location>
        <begin position="53"/>
        <end position="75"/>
    </location>
</feature>
<evidence type="ECO:0000313" key="2">
    <source>
        <dbReference type="Proteomes" id="UP000887574"/>
    </source>
</evidence>
<dbReference type="AlphaFoldDB" id="A0A915DKV3"/>
<sequence>MSKPYIPYLNFGQSAVCLICEVIIFNLYAKLLYISIFKPKLLVIGQISKSMRFYFVISIFYSLSSCVNHFYAVFWWRPGVEDSYNPAILFCVGVTSVSFAVLPPIAVFFMTVDRCFALNFPNNSRLNSYAFQLGIFIVILAFFINLTFIVSELPLRFHKLTKCVSFGCLMTKYNLNSHLVTKMLFSTLNLIFGVISSTS</sequence>
<feature type="transmembrane region" description="Helical" evidence="1">
    <location>
        <begin position="12"/>
        <end position="33"/>
    </location>
</feature>
<dbReference type="Proteomes" id="UP000887574">
    <property type="component" value="Unplaced"/>
</dbReference>
<evidence type="ECO:0000256" key="1">
    <source>
        <dbReference type="SAM" id="Phobius"/>
    </source>
</evidence>
<name>A0A915DKV3_9BILA</name>
<protein>
    <submittedName>
        <fullName evidence="3">7TM GPCR serpentine receptor class x (Srx) domain-containing protein</fullName>
    </submittedName>
</protein>
<accession>A0A915DKV3</accession>
<keyword evidence="2" id="KW-1185">Reference proteome</keyword>
<feature type="transmembrane region" description="Helical" evidence="1">
    <location>
        <begin position="129"/>
        <end position="150"/>
    </location>
</feature>
<keyword evidence="1" id="KW-1133">Transmembrane helix</keyword>
<keyword evidence="1" id="KW-0812">Transmembrane</keyword>
<feature type="transmembrane region" description="Helical" evidence="1">
    <location>
        <begin position="87"/>
        <end position="109"/>
    </location>
</feature>
<evidence type="ECO:0000313" key="3">
    <source>
        <dbReference type="WBParaSite" id="jg20647"/>
    </source>
</evidence>
<organism evidence="2 3">
    <name type="scientific">Ditylenchus dipsaci</name>
    <dbReference type="NCBI Taxonomy" id="166011"/>
    <lineage>
        <taxon>Eukaryota</taxon>
        <taxon>Metazoa</taxon>
        <taxon>Ecdysozoa</taxon>
        <taxon>Nematoda</taxon>
        <taxon>Chromadorea</taxon>
        <taxon>Rhabditida</taxon>
        <taxon>Tylenchina</taxon>
        <taxon>Tylenchomorpha</taxon>
        <taxon>Sphaerularioidea</taxon>
        <taxon>Anguinidae</taxon>
        <taxon>Anguininae</taxon>
        <taxon>Ditylenchus</taxon>
    </lineage>
</organism>
<reference evidence="3" key="1">
    <citation type="submission" date="2022-11" db="UniProtKB">
        <authorList>
            <consortium name="WormBaseParasite"/>
        </authorList>
    </citation>
    <scope>IDENTIFICATION</scope>
</reference>
<proteinExistence type="predicted"/>
<keyword evidence="1" id="KW-0472">Membrane</keyword>
<dbReference type="WBParaSite" id="jg20647">
    <property type="protein sequence ID" value="jg20647"/>
    <property type="gene ID" value="jg20647"/>
</dbReference>